<dbReference type="GO" id="GO:0016020">
    <property type="term" value="C:membrane"/>
    <property type="evidence" value="ECO:0007669"/>
    <property type="project" value="UniProtKB-SubCell"/>
</dbReference>
<keyword evidence="5 8" id="KW-0472">Membrane</keyword>
<reference evidence="11" key="1">
    <citation type="submission" date="2021-02" db="EMBL/GenBank/DDBJ databases">
        <authorList>
            <person name="Nowell W R."/>
        </authorList>
    </citation>
    <scope>NUCLEOTIDE SEQUENCE</scope>
</reference>
<keyword evidence="7" id="KW-0807">Transducer</keyword>
<dbReference type="PROSITE" id="PS50262">
    <property type="entry name" value="G_PROTEIN_RECEP_F1_2"/>
    <property type="match status" value="1"/>
</dbReference>
<evidence type="ECO:0000313" key="12">
    <source>
        <dbReference type="Proteomes" id="UP000663828"/>
    </source>
</evidence>
<feature type="transmembrane region" description="Helical" evidence="8">
    <location>
        <begin position="135"/>
        <end position="152"/>
    </location>
</feature>
<evidence type="ECO:0000256" key="1">
    <source>
        <dbReference type="ARBA" id="ARBA00004141"/>
    </source>
</evidence>
<evidence type="ECO:0000313" key="11">
    <source>
        <dbReference type="EMBL" id="CAF1474169.1"/>
    </source>
</evidence>
<keyword evidence="4" id="KW-0297">G-protein coupled receptor</keyword>
<dbReference type="PANTHER" id="PTHR24240">
    <property type="entry name" value="OPSIN"/>
    <property type="match status" value="1"/>
</dbReference>
<feature type="transmembrane region" description="Helical" evidence="8">
    <location>
        <begin position="53"/>
        <end position="80"/>
    </location>
</feature>
<feature type="transmembrane region" description="Helical" evidence="8">
    <location>
        <begin position="92"/>
        <end position="115"/>
    </location>
</feature>
<dbReference type="GO" id="GO:0004930">
    <property type="term" value="F:G protein-coupled receptor activity"/>
    <property type="evidence" value="ECO:0007669"/>
    <property type="project" value="UniProtKB-KW"/>
</dbReference>
<comment type="subcellular location">
    <subcellularLocation>
        <location evidence="1">Membrane</location>
        <topology evidence="1">Multi-pass membrane protein</topology>
    </subcellularLocation>
</comment>
<name>A0A815R9P2_ADIRI</name>
<dbReference type="Proteomes" id="UP000663852">
    <property type="component" value="Unassembled WGS sequence"/>
</dbReference>
<evidence type="ECO:0000256" key="2">
    <source>
        <dbReference type="ARBA" id="ARBA00022692"/>
    </source>
</evidence>
<evidence type="ECO:0000259" key="9">
    <source>
        <dbReference type="PROSITE" id="PS50262"/>
    </source>
</evidence>
<keyword evidence="12" id="KW-1185">Reference proteome</keyword>
<evidence type="ECO:0000256" key="5">
    <source>
        <dbReference type="ARBA" id="ARBA00023136"/>
    </source>
</evidence>
<sequence length="290" mass="34184">MNTTIHSTNLTSVNYKLIIPISMCCALISVVISSGILLLVYSTRRLHTTTQILVCNTCLTSIFYSLVQNVNYIYIIFISWDTSDLSCRFRAYFSYMSIASVIYSYFLQALSRLFFSKYHTQHRWVLSFRTHYQMIFIQWLFVMSIPLSVLISKDVYYRPTVLCWVPVSKLLHVVYTITACYFIPTVLIIVVYFSIYYHVRYIERNSVHQFRKIQQKRNLEMLRNILILISIYTCGGLSTLLYVVTRIEIFYSMGIISLPVSVTIEKLVILILDKEIRKHMKLYFGRMKKN</sequence>
<feature type="transmembrane region" description="Helical" evidence="8">
    <location>
        <begin position="172"/>
        <end position="199"/>
    </location>
</feature>
<dbReference type="InterPro" id="IPR017452">
    <property type="entry name" value="GPCR_Rhodpsn_7TM"/>
</dbReference>
<dbReference type="Gene3D" id="1.20.1070.10">
    <property type="entry name" value="Rhodopsin 7-helix transmembrane proteins"/>
    <property type="match status" value="1"/>
</dbReference>
<keyword evidence="6" id="KW-0675">Receptor</keyword>
<feature type="transmembrane region" description="Helical" evidence="8">
    <location>
        <begin position="220"/>
        <end position="243"/>
    </location>
</feature>
<gene>
    <name evidence="11" type="ORF">EDS130_LOCUS40994</name>
    <name evidence="10" type="ORF">XAT740_LOCUS3226</name>
</gene>
<accession>A0A815R9P2</accession>
<dbReference type="AlphaFoldDB" id="A0A815R9P2"/>
<evidence type="ECO:0000313" key="10">
    <source>
        <dbReference type="EMBL" id="CAF0806143.1"/>
    </source>
</evidence>
<evidence type="ECO:0000256" key="4">
    <source>
        <dbReference type="ARBA" id="ARBA00023040"/>
    </source>
</evidence>
<proteinExistence type="predicted"/>
<feature type="domain" description="G-protein coupled receptors family 1 profile" evidence="9">
    <location>
        <begin position="32"/>
        <end position="232"/>
    </location>
</feature>
<dbReference type="SUPFAM" id="SSF81321">
    <property type="entry name" value="Family A G protein-coupled receptor-like"/>
    <property type="match status" value="1"/>
</dbReference>
<dbReference type="InterPro" id="IPR000276">
    <property type="entry name" value="GPCR_Rhodpsn"/>
</dbReference>
<keyword evidence="2 8" id="KW-0812">Transmembrane</keyword>
<dbReference type="Pfam" id="PF00001">
    <property type="entry name" value="7tm_1"/>
    <property type="match status" value="1"/>
</dbReference>
<evidence type="ECO:0000256" key="6">
    <source>
        <dbReference type="ARBA" id="ARBA00023170"/>
    </source>
</evidence>
<evidence type="ECO:0000313" key="13">
    <source>
        <dbReference type="Proteomes" id="UP000663852"/>
    </source>
</evidence>
<evidence type="ECO:0000256" key="3">
    <source>
        <dbReference type="ARBA" id="ARBA00022989"/>
    </source>
</evidence>
<protein>
    <recommendedName>
        <fullName evidence="9">G-protein coupled receptors family 1 profile domain-containing protein</fullName>
    </recommendedName>
</protein>
<keyword evidence="3 8" id="KW-1133">Transmembrane helix</keyword>
<evidence type="ECO:0000256" key="7">
    <source>
        <dbReference type="ARBA" id="ARBA00023224"/>
    </source>
</evidence>
<dbReference type="OrthoDB" id="10038100at2759"/>
<feature type="transmembrane region" description="Helical" evidence="8">
    <location>
        <begin position="249"/>
        <end position="272"/>
    </location>
</feature>
<evidence type="ECO:0000256" key="8">
    <source>
        <dbReference type="SAM" id="Phobius"/>
    </source>
</evidence>
<dbReference type="EMBL" id="CAJNOR010000121">
    <property type="protein sequence ID" value="CAF0806143.1"/>
    <property type="molecule type" value="Genomic_DNA"/>
</dbReference>
<comment type="caution">
    <text evidence="11">The sequence shown here is derived from an EMBL/GenBank/DDBJ whole genome shotgun (WGS) entry which is preliminary data.</text>
</comment>
<organism evidence="11 13">
    <name type="scientific">Adineta ricciae</name>
    <name type="common">Rotifer</name>
    <dbReference type="NCBI Taxonomy" id="249248"/>
    <lineage>
        <taxon>Eukaryota</taxon>
        <taxon>Metazoa</taxon>
        <taxon>Spiralia</taxon>
        <taxon>Gnathifera</taxon>
        <taxon>Rotifera</taxon>
        <taxon>Eurotatoria</taxon>
        <taxon>Bdelloidea</taxon>
        <taxon>Adinetida</taxon>
        <taxon>Adinetidae</taxon>
        <taxon>Adineta</taxon>
    </lineage>
</organism>
<dbReference type="InterPro" id="IPR050125">
    <property type="entry name" value="GPCR_opsins"/>
</dbReference>
<feature type="transmembrane region" description="Helical" evidence="8">
    <location>
        <begin position="17"/>
        <end position="41"/>
    </location>
</feature>
<dbReference type="Proteomes" id="UP000663828">
    <property type="component" value="Unassembled WGS sequence"/>
</dbReference>
<dbReference type="CDD" id="cd00637">
    <property type="entry name" value="7tm_classA_rhodopsin-like"/>
    <property type="match status" value="1"/>
</dbReference>
<dbReference type="EMBL" id="CAJNOJ010000517">
    <property type="protein sequence ID" value="CAF1474169.1"/>
    <property type="molecule type" value="Genomic_DNA"/>
</dbReference>